<dbReference type="AlphaFoldDB" id="A0A438C4B4"/>
<keyword evidence="2" id="KW-0812">Transmembrane</keyword>
<keyword evidence="2" id="KW-0472">Membrane</keyword>
<feature type="transmembrane region" description="Helical" evidence="2">
    <location>
        <begin position="87"/>
        <end position="105"/>
    </location>
</feature>
<evidence type="ECO:0000256" key="2">
    <source>
        <dbReference type="SAM" id="Phobius"/>
    </source>
</evidence>
<reference evidence="3 4" key="1">
    <citation type="journal article" date="2018" name="PLoS Genet.">
        <title>Population sequencing reveals clonal diversity and ancestral inbreeding in the grapevine cultivar Chardonnay.</title>
        <authorList>
            <person name="Roach M.J."/>
            <person name="Johnson D.L."/>
            <person name="Bohlmann J."/>
            <person name="van Vuuren H.J."/>
            <person name="Jones S.J."/>
            <person name="Pretorius I.S."/>
            <person name="Schmidt S.A."/>
            <person name="Borneman A.R."/>
        </authorList>
    </citation>
    <scope>NUCLEOTIDE SEQUENCE [LARGE SCALE GENOMIC DNA]</scope>
    <source>
        <strain evidence="4">cv. Chardonnay</strain>
        <tissue evidence="3">Leaf</tissue>
    </source>
</reference>
<feature type="region of interest" description="Disordered" evidence="1">
    <location>
        <begin position="371"/>
        <end position="411"/>
    </location>
</feature>
<feature type="transmembrane region" description="Helical" evidence="2">
    <location>
        <begin position="287"/>
        <end position="308"/>
    </location>
</feature>
<organism evidence="3 4">
    <name type="scientific">Vitis vinifera</name>
    <name type="common">Grape</name>
    <dbReference type="NCBI Taxonomy" id="29760"/>
    <lineage>
        <taxon>Eukaryota</taxon>
        <taxon>Viridiplantae</taxon>
        <taxon>Streptophyta</taxon>
        <taxon>Embryophyta</taxon>
        <taxon>Tracheophyta</taxon>
        <taxon>Spermatophyta</taxon>
        <taxon>Magnoliopsida</taxon>
        <taxon>eudicotyledons</taxon>
        <taxon>Gunneridae</taxon>
        <taxon>Pentapetalae</taxon>
        <taxon>rosids</taxon>
        <taxon>Vitales</taxon>
        <taxon>Vitaceae</taxon>
        <taxon>Viteae</taxon>
        <taxon>Vitis</taxon>
    </lineage>
</organism>
<evidence type="ECO:0000313" key="3">
    <source>
        <dbReference type="EMBL" id="RVW18090.1"/>
    </source>
</evidence>
<gene>
    <name evidence="3" type="ORF">CK203_109241</name>
</gene>
<sequence length="411" mass="44855">MLQSSQRLFSSFSLPLSPSHNPCLSPPFYSLSRPTSLHLVSAHLRTRAEPLLAQVPDTTTTAPEEGPIELPPSSSSIFATNDDPTPLQVATSVLLTGAISVFLFRSIRRRVKRAKELVWPFFLLDGFSVVDLFWGSVGNFDFVGVGLEVNVGVLNPFIDIFCAFVCFHGSILIMRKWVMRFRSSGVKKTLKEEALDSLKAMGSGSVKAAPPSPVQALLGGITAGSALSNVQILVNSLGILNTVYHLALCSALILHEHVCVCPKEQRRVWMRFTSNDAYSVHCNHFKILVGIEVFSCFTLAFLGGFTAIDNKFISDFTTRGAPNNNNHKVAPWTIINGLCYLATFVFGINSVGLFLYSGQLALNSFMEGSTSEETQIKGEEQLSTPNTLTDSPPDGTQLNSSEGDQRAQDEQ</sequence>
<dbReference type="Proteomes" id="UP000288805">
    <property type="component" value="Unassembled WGS sequence"/>
</dbReference>
<feature type="transmembrane region" description="Helical" evidence="2">
    <location>
        <begin position="334"/>
        <end position="356"/>
    </location>
</feature>
<dbReference type="PANTHER" id="PTHR35733">
    <property type="entry name" value="OS02G0307800 PROTEIN"/>
    <property type="match status" value="1"/>
</dbReference>
<accession>A0A438C4B4</accession>
<dbReference type="InterPro" id="IPR021434">
    <property type="entry name" value="DUF3082"/>
</dbReference>
<keyword evidence="2" id="KW-1133">Transmembrane helix</keyword>
<dbReference type="Pfam" id="PF11282">
    <property type="entry name" value="DUF3082"/>
    <property type="match status" value="1"/>
</dbReference>
<evidence type="ECO:0008006" key="5">
    <source>
        <dbReference type="Google" id="ProtNLM"/>
    </source>
</evidence>
<feature type="compositionally biased region" description="Polar residues" evidence="1">
    <location>
        <begin position="381"/>
        <end position="402"/>
    </location>
</feature>
<name>A0A438C4B4_VITVI</name>
<comment type="caution">
    <text evidence="3">The sequence shown here is derived from an EMBL/GenBank/DDBJ whole genome shotgun (WGS) entry which is preliminary data.</text>
</comment>
<feature type="transmembrane region" description="Helical" evidence="2">
    <location>
        <begin position="157"/>
        <end position="178"/>
    </location>
</feature>
<dbReference type="EMBL" id="QGNW01002553">
    <property type="protein sequence ID" value="RVW18090.1"/>
    <property type="molecule type" value="Genomic_DNA"/>
</dbReference>
<evidence type="ECO:0000313" key="4">
    <source>
        <dbReference type="Proteomes" id="UP000288805"/>
    </source>
</evidence>
<evidence type="ECO:0000256" key="1">
    <source>
        <dbReference type="SAM" id="MobiDB-lite"/>
    </source>
</evidence>
<dbReference type="PANTHER" id="PTHR35733:SF1">
    <property type="entry name" value="OS02G0307800 PROTEIN"/>
    <property type="match status" value="1"/>
</dbReference>
<protein>
    <recommendedName>
        <fullName evidence="5">Transmembrane protein</fullName>
    </recommendedName>
</protein>
<proteinExistence type="predicted"/>
<feature type="transmembrane region" description="Helical" evidence="2">
    <location>
        <begin position="117"/>
        <end position="137"/>
    </location>
</feature>